<evidence type="ECO:0000256" key="1">
    <source>
        <dbReference type="SAM" id="SignalP"/>
    </source>
</evidence>
<reference evidence="2 3" key="1">
    <citation type="submission" date="2023-12" db="EMBL/GenBank/DDBJ databases">
        <title>Marinobacter qingdaonensis sp. nov., isolated from the intertidal sediment of Qingdao, PR China.</title>
        <authorList>
            <person name="Li Y."/>
        </authorList>
    </citation>
    <scope>NUCLEOTIDE SEQUENCE [LARGE SCALE GENOMIC DNA]</scope>
    <source>
        <strain evidence="2 3">ASW11-75</strain>
    </source>
</reference>
<feature type="chain" id="PRO_5045412119" description="Alginate export domain-containing protein" evidence="1">
    <location>
        <begin position="22"/>
        <end position="416"/>
    </location>
</feature>
<evidence type="ECO:0000313" key="3">
    <source>
        <dbReference type="Proteomes" id="UP001305746"/>
    </source>
</evidence>
<evidence type="ECO:0008006" key="4">
    <source>
        <dbReference type="Google" id="ProtNLM"/>
    </source>
</evidence>
<organism evidence="2 3">
    <name type="scientific">Marinobacter qingdaonensis</name>
    <dbReference type="NCBI Taxonomy" id="3108486"/>
    <lineage>
        <taxon>Bacteria</taxon>
        <taxon>Pseudomonadati</taxon>
        <taxon>Pseudomonadota</taxon>
        <taxon>Gammaproteobacteria</taxon>
        <taxon>Pseudomonadales</taxon>
        <taxon>Marinobacteraceae</taxon>
        <taxon>Marinobacter</taxon>
    </lineage>
</organism>
<dbReference type="RefSeq" id="WP_322855955.1">
    <property type="nucleotide sequence ID" value="NZ_JAYDCJ010000003.1"/>
</dbReference>
<accession>A0ABU5P0B7</accession>
<dbReference type="EMBL" id="JAYDCJ010000003">
    <property type="protein sequence ID" value="MEA1081500.1"/>
    <property type="molecule type" value="Genomic_DNA"/>
</dbReference>
<name>A0ABU5P0B7_9GAMM</name>
<feature type="signal peptide" evidence="1">
    <location>
        <begin position="1"/>
        <end position="21"/>
    </location>
</feature>
<comment type="caution">
    <text evidence="2">The sequence shown here is derived from an EMBL/GenBank/DDBJ whole genome shotgun (WGS) entry which is preliminary data.</text>
</comment>
<dbReference type="Proteomes" id="UP001305746">
    <property type="component" value="Unassembled WGS sequence"/>
</dbReference>
<keyword evidence="1" id="KW-0732">Signal</keyword>
<protein>
    <recommendedName>
        <fullName evidence="4">Alginate export domain-containing protein</fullName>
    </recommendedName>
</protein>
<evidence type="ECO:0000313" key="2">
    <source>
        <dbReference type="EMBL" id="MEA1081500.1"/>
    </source>
</evidence>
<proteinExistence type="predicted"/>
<keyword evidence="3" id="KW-1185">Reference proteome</keyword>
<dbReference type="SUPFAM" id="SSF56935">
    <property type="entry name" value="Porins"/>
    <property type="match status" value="1"/>
</dbReference>
<sequence>MNRPILPALLTTLALSSPAFGIEVTENAQIHGFLNQAYLYSPDNPYAGTDADDGSLKFREVGVNGFVELSPEFRLAGQVLSRRQDEADDGDVRVDFLLADYLIFSDQDTTLGIRAGRVKNNIGFYNAIRDIPSARPGYNVPESIYFEAFRDTLLSVDGANLYGSALFGGSQLSWEVAGGERKVDSEEFEQFAFGGRISNRESEDIPLWLLHVNLVPAFERDLRIALSLVDLEVDLDGIRSLQEAQAALIAAPPGDILANPQAYITDAEFDALFAIFSVQYSFDDWVITAEYLNLDSEFEADILGQPTSDSVTTEGYYLQLEWLATLETSWFTRYEELYLDKDNRSGNSIGRPNNRYRGYGKGWTLGGKWQFAPSWSLIGQASFNEGTAWLPVYEGRENEDLQKYWNYYVLSLNFQF</sequence>
<gene>
    <name evidence="2" type="ORF">U5822_12535</name>
</gene>